<dbReference type="SUPFAM" id="SSF51735">
    <property type="entry name" value="NAD(P)-binding Rossmann-fold domains"/>
    <property type="match status" value="2"/>
</dbReference>
<gene>
    <name evidence="2" type="ORF">M407DRAFT_19364</name>
</gene>
<dbReference type="Pfam" id="PF00106">
    <property type="entry name" value="adh_short"/>
    <property type="match status" value="1"/>
</dbReference>
<organism evidence="2 3">
    <name type="scientific">Tulasnella calospora MUT 4182</name>
    <dbReference type="NCBI Taxonomy" id="1051891"/>
    <lineage>
        <taxon>Eukaryota</taxon>
        <taxon>Fungi</taxon>
        <taxon>Dikarya</taxon>
        <taxon>Basidiomycota</taxon>
        <taxon>Agaricomycotina</taxon>
        <taxon>Agaricomycetes</taxon>
        <taxon>Cantharellales</taxon>
        <taxon>Tulasnellaceae</taxon>
        <taxon>Tulasnella</taxon>
    </lineage>
</organism>
<dbReference type="GO" id="GO:0016491">
    <property type="term" value="F:oxidoreductase activity"/>
    <property type="evidence" value="ECO:0007669"/>
    <property type="project" value="UniProtKB-KW"/>
</dbReference>
<dbReference type="Proteomes" id="UP000054248">
    <property type="component" value="Unassembled WGS sequence"/>
</dbReference>
<reference evidence="2 3" key="1">
    <citation type="submission" date="2014-04" db="EMBL/GenBank/DDBJ databases">
        <authorList>
            <consortium name="DOE Joint Genome Institute"/>
            <person name="Kuo A."/>
            <person name="Girlanda M."/>
            <person name="Perotto S."/>
            <person name="Kohler A."/>
            <person name="Nagy L.G."/>
            <person name="Floudas D."/>
            <person name="Copeland A."/>
            <person name="Barry K.W."/>
            <person name="Cichocki N."/>
            <person name="Veneault-Fourrey C."/>
            <person name="LaButti K."/>
            <person name="Lindquist E.A."/>
            <person name="Lipzen A."/>
            <person name="Lundell T."/>
            <person name="Morin E."/>
            <person name="Murat C."/>
            <person name="Sun H."/>
            <person name="Tunlid A."/>
            <person name="Henrissat B."/>
            <person name="Grigoriev I.V."/>
            <person name="Hibbett D.S."/>
            <person name="Martin F."/>
            <person name="Nordberg H.P."/>
            <person name="Cantor M.N."/>
            <person name="Hua S.X."/>
        </authorList>
    </citation>
    <scope>NUCLEOTIDE SEQUENCE [LARGE SCALE GENOMIC DNA]</scope>
    <source>
        <strain evidence="2 3">MUT 4182</strain>
    </source>
</reference>
<dbReference type="InterPro" id="IPR002347">
    <property type="entry name" value="SDR_fam"/>
</dbReference>
<dbReference type="PANTHER" id="PTHR47534">
    <property type="entry name" value="YALI0E05731P"/>
    <property type="match status" value="1"/>
</dbReference>
<dbReference type="OrthoDB" id="2898509at2759"/>
<keyword evidence="3" id="KW-1185">Reference proteome</keyword>
<accession>A0A0C3MCW9</accession>
<dbReference type="HOGENOM" id="CLU_535501_0_0_1"/>
<keyword evidence="1" id="KW-0560">Oxidoreductase</keyword>
<name>A0A0C3MCW9_9AGAM</name>
<reference evidence="3" key="2">
    <citation type="submission" date="2015-01" db="EMBL/GenBank/DDBJ databases">
        <title>Evolutionary Origins and Diversification of the Mycorrhizal Mutualists.</title>
        <authorList>
            <consortium name="DOE Joint Genome Institute"/>
            <consortium name="Mycorrhizal Genomics Consortium"/>
            <person name="Kohler A."/>
            <person name="Kuo A."/>
            <person name="Nagy L.G."/>
            <person name="Floudas D."/>
            <person name="Copeland A."/>
            <person name="Barry K.W."/>
            <person name="Cichocki N."/>
            <person name="Veneault-Fourrey C."/>
            <person name="LaButti K."/>
            <person name="Lindquist E.A."/>
            <person name="Lipzen A."/>
            <person name="Lundell T."/>
            <person name="Morin E."/>
            <person name="Murat C."/>
            <person name="Riley R."/>
            <person name="Ohm R."/>
            <person name="Sun H."/>
            <person name="Tunlid A."/>
            <person name="Henrissat B."/>
            <person name="Grigoriev I.V."/>
            <person name="Hibbett D.S."/>
            <person name="Martin F."/>
        </authorList>
    </citation>
    <scope>NUCLEOTIDE SEQUENCE [LARGE SCALE GENOMIC DNA]</scope>
    <source>
        <strain evidence="3">MUT 4182</strain>
    </source>
</reference>
<evidence type="ECO:0000256" key="1">
    <source>
        <dbReference type="ARBA" id="ARBA00023002"/>
    </source>
</evidence>
<dbReference type="Gene3D" id="3.40.50.720">
    <property type="entry name" value="NAD(P)-binding Rossmann-like Domain"/>
    <property type="match status" value="2"/>
</dbReference>
<evidence type="ECO:0000313" key="3">
    <source>
        <dbReference type="Proteomes" id="UP000054248"/>
    </source>
</evidence>
<protein>
    <recommendedName>
        <fullName evidence="4">Ketoreductase (KR) domain-containing protein</fullName>
    </recommendedName>
</protein>
<dbReference type="InterPro" id="IPR036291">
    <property type="entry name" value="NAD(P)-bd_dom_sf"/>
</dbReference>
<evidence type="ECO:0008006" key="4">
    <source>
        <dbReference type="Google" id="ProtNLM"/>
    </source>
</evidence>
<proteinExistence type="predicted"/>
<dbReference type="STRING" id="1051891.A0A0C3MCW9"/>
<sequence>MPSKLSIDQVRASNATATWSYRPTAVFVGGTSGIGEATAKAFAQATKGFAHIIIIGRSRSRGEAIIKTLPKTTDSKYEFVSCDVTDMQNIANTSKELKEKLNITKINYLALSQGGNPLLPDHPGLNGIDRRMVLEFYSRWKFIDESLSLLNAAATMGEEARVLIIKGPAVQQPINPDDFGFRKNPSAAFAQTKATCIYNNMMVEEYSKLHPKLSFCHMYPGLVNTPGFDTVAWWQKPLVFVAKLLFMIPPEESGQRLLFALLLPQFKNGGFWVDQYSEPAVAQKETQEVRDALVEHYKQEGKSQTLKVNSSQVGLESRRRIPNWSKQTPAKPSFAEVKAANAAAPWSYLPTGVFVGATSGVELQPTPAGAYSPIRLGHAQIIIIVRSRTRGEAILASLPKTSDSKYEFVTCDVSDPKNIVTAAKELSERLTGGKLNYLVMSQSVCPWGPPQPSLNGIDLRMVLDFYSRWKVVDEFLPILKNYEIYAIRNERKTQNYIRLSPFAISFRAW</sequence>
<dbReference type="InterPro" id="IPR052228">
    <property type="entry name" value="Sec_Metab_Biosynth_Oxidored"/>
</dbReference>
<dbReference type="AlphaFoldDB" id="A0A0C3MCW9"/>
<dbReference type="PANTHER" id="PTHR47534:SF3">
    <property type="entry name" value="ALCOHOL DEHYDROGENASE-LIKE C-TERMINAL DOMAIN-CONTAINING PROTEIN"/>
    <property type="match status" value="1"/>
</dbReference>
<evidence type="ECO:0000313" key="2">
    <source>
        <dbReference type="EMBL" id="KIO31622.1"/>
    </source>
</evidence>
<dbReference type="EMBL" id="KN822961">
    <property type="protein sequence ID" value="KIO31622.1"/>
    <property type="molecule type" value="Genomic_DNA"/>
</dbReference>